<dbReference type="AlphaFoldDB" id="A0A1Y2MDK2"/>
<evidence type="ECO:0000313" key="2">
    <source>
        <dbReference type="EMBL" id="OSS53859.1"/>
    </source>
</evidence>
<dbReference type="Proteomes" id="UP000193240">
    <property type="component" value="Unassembled WGS sequence"/>
</dbReference>
<organism evidence="2 3">
    <name type="scientific">Epicoccum nigrum</name>
    <name type="common">Soil fungus</name>
    <name type="synonym">Epicoccum purpurascens</name>
    <dbReference type="NCBI Taxonomy" id="105696"/>
    <lineage>
        <taxon>Eukaryota</taxon>
        <taxon>Fungi</taxon>
        <taxon>Dikarya</taxon>
        <taxon>Ascomycota</taxon>
        <taxon>Pezizomycotina</taxon>
        <taxon>Dothideomycetes</taxon>
        <taxon>Pleosporomycetidae</taxon>
        <taxon>Pleosporales</taxon>
        <taxon>Pleosporineae</taxon>
        <taxon>Didymellaceae</taxon>
        <taxon>Epicoccum</taxon>
    </lineage>
</organism>
<protein>
    <submittedName>
        <fullName evidence="2">Uncharacterized protein</fullName>
    </submittedName>
</protein>
<dbReference type="EMBL" id="KZ107838">
    <property type="protein sequence ID" value="OSS53859.1"/>
    <property type="molecule type" value="Genomic_DNA"/>
</dbReference>
<dbReference type="InParanoid" id="A0A1Y2MDK2"/>
<evidence type="ECO:0000313" key="3">
    <source>
        <dbReference type="Proteomes" id="UP000193240"/>
    </source>
</evidence>
<evidence type="ECO:0000256" key="1">
    <source>
        <dbReference type="SAM" id="MobiDB-lite"/>
    </source>
</evidence>
<feature type="region of interest" description="Disordered" evidence="1">
    <location>
        <begin position="1"/>
        <end position="34"/>
    </location>
</feature>
<keyword evidence="3" id="KW-1185">Reference proteome</keyword>
<proteinExistence type="predicted"/>
<sequence>MDLKDTSWKDPDSDMAVSSSDIHNPAGDGSRDVAPLTEIQTFDLTLWEKLPEEIRRNILDDALYDYLGTWWLAEQDVQDAVSRMDEPHEYALICLPASMHTLEHARKIIYNRNLVQIKYDDKDPSANIRYPKRSYNGHIKSLLVVVGAFENHLRFLQRLANGELGFAALEDVRIDICLDTLWDTADVNRIKAMQKLFSDTKVVFKTEFLKLMISPSMQRHKWHSDDFDDATFQTAYEGMKAIATSIPKIFTISRPDLKMKLKRFWSERAAKRGQRELNMYYDESRWEGL</sequence>
<feature type="compositionally biased region" description="Basic and acidic residues" evidence="1">
    <location>
        <begin position="1"/>
        <end position="12"/>
    </location>
</feature>
<name>A0A1Y2MDK2_EPING</name>
<gene>
    <name evidence="2" type="ORF">B5807_00047</name>
</gene>
<accession>A0A1Y2MDK2</accession>
<reference evidence="2 3" key="1">
    <citation type="journal article" date="2017" name="Genome Announc.">
        <title>Genome sequence of the saprophytic ascomycete Epicoccum nigrum ICMP 19927 strain isolated from New Zealand.</title>
        <authorList>
            <person name="Fokin M."/>
            <person name="Fleetwood D."/>
            <person name="Weir B.S."/>
            <person name="Villas-Boas S.G."/>
        </authorList>
    </citation>
    <scope>NUCLEOTIDE SEQUENCE [LARGE SCALE GENOMIC DNA]</scope>
    <source>
        <strain evidence="2 3">ICMP 19927</strain>
    </source>
</reference>